<feature type="chain" id="PRO_5043819524" description="Integral membrane protein DGCR2/IDD" evidence="3">
    <location>
        <begin position="27"/>
        <end position="626"/>
    </location>
</feature>
<dbReference type="EMBL" id="OZ034827">
    <property type="protein sequence ID" value="CAL1683157.1"/>
    <property type="molecule type" value="Genomic_DNA"/>
</dbReference>
<dbReference type="Proteomes" id="UP001497644">
    <property type="component" value="Chromosome 4"/>
</dbReference>
<feature type="compositionally biased region" description="Low complexity" evidence="1">
    <location>
        <begin position="276"/>
        <end position="290"/>
    </location>
</feature>
<dbReference type="PANTHER" id="PTHR15256:SF6">
    <property type="entry name" value="INTEGRAL MEMBRANE PROTEIN DGCR2_IDD"/>
    <property type="match status" value="1"/>
</dbReference>
<feature type="signal peptide" evidence="3">
    <location>
        <begin position="1"/>
        <end position="26"/>
    </location>
</feature>
<keyword evidence="2" id="KW-0472">Membrane</keyword>
<dbReference type="PANTHER" id="PTHR15256">
    <property type="entry name" value="INTEGRAL MEMBRANE PROTEIN DGCR2/IDD"/>
    <property type="match status" value="1"/>
</dbReference>
<name>A0AAV2NS59_9HYME</name>
<evidence type="ECO:0000313" key="5">
    <source>
        <dbReference type="Proteomes" id="UP001497644"/>
    </source>
</evidence>
<keyword evidence="3" id="KW-0732">Signal</keyword>
<keyword evidence="2" id="KW-1133">Transmembrane helix</keyword>
<evidence type="ECO:0000313" key="4">
    <source>
        <dbReference type="EMBL" id="CAL1683157.1"/>
    </source>
</evidence>
<keyword evidence="2" id="KW-0812">Transmembrane</keyword>
<evidence type="ECO:0000256" key="2">
    <source>
        <dbReference type="SAM" id="Phobius"/>
    </source>
</evidence>
<feature type="region of interest" description="Disordered" evidence="1">
    <location>
        <begin position="268"/>
        <end position="290"/>
    </location>
</feature>
<dbReference type="GO" id="GO:0016020">
    <property type="term" value="C:membrane"/>
    <property type="evidence" value="ECO:0007669"/>
    <property type="project" value="TreeGrafter"/>
</dbReference>
<keyword evidence="5" id="KW-1185">Reference proteome</keyword>
<dbReference type="AlphaFoldDB" id="A0AAV2NS59"/>
<organism evidence="4 5">
    <name type="scientific">Lasius platythorax</name>
    <dbReference type="NCBI Taxonomy" id="488582"/>
    <lineage>
        <taxon>Eukaryota</taxon>
        <taxon>Metazoa</taxon>
        <taxon>Ecdysozoa</taxon>
        <taxon>Arthropoda</taxon>
        <taxon>Hexapoda</taxon>
        <taxon>Insecta</taxon>
        <taxon>Pterygota</taxon>
        <taxon>Neoptera</taxon>
        <taxon>Endopterygota</taxon>
        <taxon>Hymenoptera</taxon>
        <taxon>Apocrita</taxon>
        <taxon>Aculeata</taxon>
        <taxon>Formicoidea</taxon>
        <taxon>Formicidae</taxon>
        <taxon>Formicinae</taxon>
        <taxon>Lasius</taxon>
        <taxon>Lasius</taxon>
    </lineage>
</organism>
<reference evidence="4" key="1">
    <citation type="submission" date="2024-04" db="EMBL/GenBank/DDBJ databases">
        <authorList>
            <consortium name="Molecular Ecology Group"/>
        </authorList>
    </citation>
    <scope>NUCLEOTIDE SEQUENCE</scope>
</reference>
<protein>
    <recommendedName>
        <fullName evidence="6">Integral membrane protein DGCR2/IDD</fullName>
    </recommendedName>
</protein>
<evidence type="ECO:0008006" key="6">
    <source>
        <dbReference type="Google" id="ProtNLM"/>
    </source>
</evidence>
<feature type="transmembrane region" description="Helical" evidence="2">
    <location>
        <begin position="118"/>
        <end position="140"/>
    </location>
</feature>
<accession>A0AAV2NS59</accession>
<dbReference type="InterPro" id="IPR042378">
    <property type="entry name" value="IDD"/>
</dbReference>
<gene>
    <name evidence="4" type="ORF">LPLAT_LOCUS8943</name>
</gene>
<proteinExistence type="predicted"/>
<evidence type="ECO:0000256" key="3">
    <source>
        <dbReference type="SAM" id="SignalP"/>
    </source>
</evidence>
<evidence type="ECO:0000256" key="1">
    <source>
        <dbReference type="SAM" id="MobiDB-lite"/>
    </source>
</evidence>
<sequence>MRHSSSGNLFGYAVLTFTLTRLKVLAESGIVCKDQNGRTYNSGIYYTPGPEPCTFCICDNGNPKWCKAFICKFLEENCKSFRRGDTCCEFICLDDTLSAILNDKDGTNGIDGNANYDIGLRSVASFVTAIFSLSLLFFLIHRLRQRKIQVCVAGRENRQLGDDQRSLGNMGYLDRGLPHGVPMDDISCGTGYSLWKPPGSNYFPRGEAPPPYEEVIAATRAEQLLSMNPHTLLSMNFSDNYMPNINNHTSMSVVADAQNELTVNTQASSNDNHINAPLMSSSSRPLPSPSAYASGNYRPISQNINATSTVGLNTNTSTTNFTMGTNTYENLPISSIGTISFNDSQHSGMNSASTQQPLLPISHSTIPKNYRQHTTIFPRQSDAGAFTISATLSNSDVSSHRTISRTLTSRITDRAKDILTDCSAKDYLRLSPSSIATPHKSLSHSVQLSAVAACPNNYKNTTKDVDTFYTDDTPVASASGLVAQSETYKANTADVSEKTREYTPSLSAANEINASGSFESMTYTCSMQALPTLHDDTDDYRSECENCKSATGSRYYLDNEDDLVTSLHETMTLHRRPDETTSATPQYYRTSLTLPTSTRQRTRITGARENWFNTMPESSSGSSDEN</sequence>